<dbReference type="Proteomes" id="UP000823405">
    <property type="component" value="Unassembled WGS sequence"/>
</dbReference>
<keyword evidence="2 5" id="KW-0812">Transmembrane</keyword>
<feature type="transmembrane region" description="Helical" evidence="5">
    <location>
        <begin position="111"/>
        <end position="134"/>
    </location>
</feature>
<proteinExistence type="predicted"/>
<evidence type="ECO:0000259" key="6">
    <source>
        <dbReference type="Pfam" id="PF02656"/>
    </source>
</evidence>
<dbReference type="InterPro" id="IPR003807">
    <property type="entry name" value="DUF202"/>
</dbReference>
<feature type="transmembrane region" description="Helical" evidence="5">
    <location>
        <begin position="155"/>
        <end position="177"/>
    </location>
</feature>
<evidence type="ECO:0000256" key="5">
    <source>
        <dbReference type="SAM" id="Phobius"/>
    </source>
</evidence>
<keyword evidence="8" id="KW-1185">Reference proteome</keyword>
<evidence type="ECO:0000313" key="8">
    <source>
        <dbReference type="Proteomes" id="UP000823405"/>
    </source>
</evidence>
<name>A0A9P6RDV3_9FUNG</name>
<evidence type="ECO:0000256" key="2">
    <source>
        <dbReference type="ARBA" id="ARBA00022692"/>
    </source>
</evidence>
<sequence>MYNGSGYDGSTLAESTRGMSPVNLNDAHLTRRLSHSSIRSSGSGSSWKRSSRWRSKWDEIRPRKYNPQDYNIKGFGKLAQFSNERLYLHWIRFGVLQAGIAVMLLNFGIGIASWVGVGTLVLSLLTLIYATQLFHKRHLCMVAKQKDVKYFARTIPTLLTFGLFFLYGGNFVLSIYYDEEARSPPPWTKKDPTNFGSVF</sequence>
<keyword evidence="4 5" id="KW-0472">Membrane</keyword>
<reference evidence="7" key="1">
    <citation type="journal article" date="2020" name="Fungal Divers.">
        <title>Resolving the Mortierellaceae phylogeny through synthesis of multi-gene phylogenetics and phylogenomics.</title>
        <authorList>
            <person name="Vandepol N."/>
            <person name="Liber J."/>
            <person name="Desiro A."/>
            <person name="Na H."/>
            <person name="Kennedy M."/>
            <person name="Barry K."/>
            <person name="Grigoriev I.V."/>
            <person name="Miller A.N."/>
            <person name="O'Donnell K."/>
            <person name="Stajich J.E."/>
            <person name="Bonito G."/>
        </authorList>
    </citation>
    <scope>NUCLEOTIDE SEQUENCE</scope>
    <source>
        <strain evidence="7">NVP60</strain>
    </source>
</reference>
<protein>
    <recommendedName>
        <fullName evidence="6">DUF202 domain-containing protein</fullName>
    </recommendedName>
</protein>
<accession>A0A9P6RDV3</accession>
<comment type="subcellular location">
    <subcellularLocation>
        <location evidence="1">Endomembrane system</location>
        <topology evidence="1">Multi-pass membrane protein</topology>
    </subcellularLocation>
</comment>
<comment type="caution">
    <text evidence="7">The sequence shown here is derived from an EMBL/GenBank/DDBJ whole genome shotgun (WGS) entry which is preliminary data.</text>
</comment>
<feature type="domain" description="DUF202" evidence="6">
    <location>
        <begin position="81"/>
        <end position="137"/>
    </location>
</feature>
<dbReference type="Pfam" id="PF02656">
    <property type="entry name" value="DUF202"/>
    <property type="match status" value="1"/>
</dbReference>
<evidence type="ECO:0000256" key="1">
    <source>
        <dbReference type="ARBA" id="ARBA00004127"/>
    </source>
</evidence>
<evidence type="ECO:0000256" key="4">
    <source>
        <dbReference type="ARBA" id="ARBA00023136"/>
    </source>
</evidence>
<keyword evidence="3 5" id="KW-1133">Transmembrane helix</keyword>
<gene>
    <name evidence="7" type="ORF">BGZ97_006328</name>
</gene>
<feature type="transmembrane region" description="Helical" evidence="5">
    <location>
        <begin position="86"/>
        <end position="105"/>
    </location>
</feature>
<evidence type="ECO:0000313" key="7">
    <source>
        <dbReference type="EMBL" id="KAG0316849.1"/>
    </source>
</evidence>
<organism evidence="7 8">
    <name type="scientific">Linnemannia gamsii</name>
    <dbReference type="NCBI Taxonomy" id="64522"/>
    <lineage>
        <taxon>Eukaryota</taxon>
        <taxon>Fungi</taxon>
        <taxon>Fungi incertae sedis</taxon>
        <taxon>Mucoromycota</taxon>
        <taxon>Mortierellomycotina</taxon>
        <taxon>Mortierellomycetes</taxon>
        <taxon>Mortierellales</taxon>
        <taxon>Mortierellaceae</taxon>
        <taxon>Linnemannia</taxon>
    </lineage>
</organism>
<dbReference type="AlphaFoldDB" id="A0A9P6RDV3"/>
<dbReference type="GO" id="GO:0012505">
    <property type="term" value="C:endomembrane system"/>
    <property type="evidence" value="ECO:0007669"/>
    <property type="project" value="UniProtKB-SubCell"/>
</dbReference>
<dbReference type="OrthoDB" id="2446210at2759"/>
<evidence type="ECO:0000256" key="3">
    <source>
        <dbReference type="ARBA" id="ARBA00022989"/>
    </source>
</evidence>
<dbReference type="EMBL" id="JAAAIN010000280">
    <property type="protein sequence ID" value="KAG0316849.1"/>
    <property type="molecule type" value="Genomic_DNA"/>
</dbReference>